<dbReference type="InterPro" id="IPR012340">
    <property type="entry name" value="NA-bd_OB-fold"/>
</dbReference>
<dbReference type="Pfam" id="PF04679">
    <property type="entry name" value="DNA_ligase_A_C"/>
    <property type="match status" value="1"/>
</dbReference>
<dbReference type="EC" id="6.5.1.1" evidence="2"/>
<dbReference type="Pfam" id="PF01068">
    <property type="entry name" value="DNA_ligase_A_M"/>
    <property type="match status" value="1"/>
</dbReference>
<proteinExistence type="inferred from homology"/>
<evidence type="ECO:0000259" key="6">
    <source>
        <dbReference type="PROSITE" id="PS50160"/>
    </source>
</evidence>
<dbReference type="GO" id="GO:0006310">
    <property type="term" value="P:DNA recombination"/>
    <property type="evidence" value="ECO:0007669"/>
    <property type="project" value="InterPro"/>
</dbReference>
<dbReference type="PANTHER" id="PTHR45674">
    <property type="entry name" value="DNA LIGASE 1/3 FAMILY MEMBER"/>
    <property type="match status" value="1"/>
</dbReference>
<dbReference type="EMBL" id="VIWY01000006">
    <property type="protein sequence ID" value="TWG11350.1"/>
    <property type="molecule type" value="Genomic_DNA"/>
</dbReference>
<evidence type="ECO:0000256" key="4">
    <source>
        <dbReference type="ARBA" id="ARBA00034003"/>
    </source>
</evidence>
<dbReference type="SUPFAM" id="SSF50249">
    <property type="entry name" value="Nucleic acid-binding proteins"/>
    <property type="match status" value="1"/>
</dbReference>
<dbReference type="SUPFAM" id="SSF56091">
    <property type="entry name" value="DNA ligase/mRNA capping enzyme, catalytic domain"/>
    <property type="match status" value="1"/>
</dbReference>
<dbReference type="CDD" id="cd07906">
    <property type="entry name" value="Adenylation_DNA_ligase_LigD_LigC"/>
    <property type="match status" value="1"/>
</dbReference>
<dbReference type="Gene3D" id="3.30.470.30">
    <property type="entry name" value="DNA ligase/mRNA capping enzyme"/>
    <property type="match status" value="1"/>
</dbReference>
<dbReference type="InterPro" id="IPR012310">
    <property type="entry name" value="DNA_ligase_ATP-dep_cent"/>
</dbReference>
<protein>
    <recommendedName>
        <fullName evidence="2">DNA ligase (ATP)</fullName>
        <ecNumber evidence="2">6.5.1.1</ecNumber>
    </recommendedName>
</protein>
<organism evidence="7 8">
    <name type="scientific">Actinoplanes teichomyceticus</name>
    <dbReference type="NCBI Taxonomy" id="1867"/>
    <lineage>
        <taxon>Bacteria</taxon>
        <taxon>Bacillati</taxon>
        <taxon>Actinomycetota</taxon>
        <taxon>Actinomycetes</taxon>
        <taxon>Micromonosporales</taxon>
        <taxon>Micromonosporaceae</taxon>
        <taxon>Actinoplanes</taxon>
    </lineage>
</organism>
<dbReference type="GO" id="GO:0006281">
    <property type="term" value="P:DNA repair"/>
    <property type="evidence" value="ECO:0007669"/>
    <property type="project" value="InterPro"/>
</dbReference>
<dbReference type="Proteomes" id="UP000320239">
    <property type="component" value="Unassembled WGS sequence"/>
</dbReference>
<feature type="region of interest" description="Disordered" evidence="5">
    <location>
        <begin position="316"/>
        <end position="343"/>
    </location>
</feature>
<dbReference type="PROSITE" id="PS00697">
    <property type="entry name" value="DNA_LIGASE_A1"/>
    <property type="match status" value="1"/>
</dbReference>
<keyword evidence="3" id="KW-0436">Ligase</keyword>
<keyword evidence="8" id="KW-1185">Reference proteome</keyword>
<dbReference type="Gene3D" id="3.30.1490.70">
    <property type="match status" value="1"/>
</dbReference>
<reference evidence="7 8" key="1">
    <citation type="submission" date="2019-06" db="EMBL/GenBank/DDBJ databases">
        <title>Sequencing the genomes of 1000 actinobacteria strains.</title>
        <authorList>
            <person name="Klenk H.-P."/>
        </authorList>
    </citation>
    <scope>NUCLEOTIDE SEQUENCE [LARGE SCALE GENOMIC DNA]</scope>
    <source>
        <strain evidence="7 8">DSM 43866</strain>
    </source>
</reference>
<evidence type="ECO:0000313" key="7">
    <source>
        <dbReference type="EMBL" id="TWG11350.1"/>
    </source>
</evidence>
<dbReference type="PANTHER" id="PTHR45674:SF4">
    <property type="entry name" value="DNA LIGASE 1"/>
    <property type="match status" value="1"/>
</dbReference>
<comment type="catalytic activity">
    <reaction evidence="4">
        <text>ATP + (deoxyribonucleotide)n-3'-hydroxyl + 5'-phospho-(deoxyribonucleotide)m = (deoxyribonucleotide)n+m + AMP + diphosphate.</text>
        <dbReference type="EC" id="6.5.1.1"/>
    </reaction>
</comment>
<dbReference type="InterPro" id="IPR014146">
    <property type="entry name" value="LigD_ligase_dom"/>
</dbReference>
<dbReference type="InterPro" id="IPR012309">
    <property type="entry name" value="DNA_ligase_ATP-dep_C"/>
</dbReference>
<dbReference type="InterPro" id="IPR016059">
    <property type="entry name" value="DNA_ligase_ATP-dep_CS"/>
</dbReference>
<dbReference type="CDD" id="cd07971">
    <property type="entry name" value="OBF_DNA_ligase_LigD"/>
    <property type="match status" value="1"/>
</dbReference>
<dbReference type="GO" id="GO:0005524">
    <property type="term" value="F:ATP binding"/>
    <property type="evidence" value="ECO:0007669"/>
    <property type="project" value="InterPro"/>
</dbReference>
<evidence type="ECO:0000256" key="5">
    <source>
        <dbReference type="SAM" id="MobiDB-lite"/>
    </source>
</evidence>
<dbReference type="AlphaFoldDB" id="A0A561VIA3"/>
<dbReference type="Gene3D" id="2.40.50.140">
    <property type="entry name" value="Nucleic acid-binding proteins"/>
    <property type="match status" value="1"/>
</dbReference>
<sequence>MTPGGYAVRVTVEPDMPDLIAPMLAAAGVLPAGAGWSYEFKYDGVRAITYLRDGRVRALSRRGNDVTGSYPELTALAQLLPGRRAILDGEIVALEAGDRPSFARLATRMHVAAPSATLRATVPVVYYVFDVLWLDGRPVLDEPYERRRERLAGLGLDTPGVRTPPHFTGAAGEVVLHAAELGGLEGVVAKRLGAPYRPGKRSADWTKVPLVRTQEVLVAGWKAGAGRRAGTVGSLLLAVHGDDGGLRFAGHVGTGFTDAMLGQLRELLGPLHRGSAPVPDVPREHSRHAHWVEPVLVGEVAFRNWTPDGRLRHPSWRGLRADRGPGSARRHPEPAVPPAGRVEGAFETPDGRWRVEAVRRGRDQFYRLSHGDNVIDGLAIATVQRLLEEAGVDLADLVEAAGPDGPVLNRRGVA</sequence>
<comment type="similarity">
    <text evidence="1">Belongs to the ATP-dependent DNA ligase family.</text>
</comment>
<name>A0A561VIA3_ACTTI</name>
<dbReference type="PROSITE" id="PS50160">
    <property type="entry name" value="DNA_LIGASE_A3"/>
    <property type="match status" value="1"/>
</dbReference>
<dbReference type="NCBIfam" id="TIGR02779">
    <property type="entry name" value="NHEJ_ligase_lig"/>
    <property type="match status" value="1"/>
</dbReference>
<evidence type="ECO:0000256" key="3">
    <source>
        <dbReference type="ARBA" id="ARBA00022598"/>
    </source>
</evidence>
<gene>
    <name evidence="7" type="ORF">FHX34_10680</name>
</gene>
<feature type="domain" description="ATP-dependent DNA ligase family profile" evidence="6">
    <location>
        <begin position="117"/>
        <end position="241"/>
    </location>
</feature>
<dbReference type="InterPro" id="IPR050191">
    <property type="entry name" value="ATP-dep_DNA_ligase"/>
</dbReference>
<evidence type="ECO:0000313" key="8">
    <source>
        <dbReference type="Proteomes" id="UP000320239"/>
    </source>
</evidence>
<evidence type="ECO:0000256" key="1">
    <source>
        <dbReference type="ARBA" id="ARBA00007572"/>
    </source>
</evidence>
<accession>A0A561VIA3</accession>
<evidence type="ECO:0000256" key="2">
    <source>
        <dbReference type="ARBA" id="ARBA00012727"/>
    </source>
</evidence>
<dbReference type="GO" id="GO:0003910">
    <property type="term" value="F:DNA ligase (ATP) activity"/>
    <property type="evidence" value="ECO:0007669"/>
    <property type="project" value="UniProtKB-EC"/>
</dbReference>
<comment type="caution">
    <text evidence="7">The sequence shown here is derived from an EMBL/GenBank/DDBJ whole genome shotgun (WGS) entry which is preliminary data.</text>
</comment>